<dbReference type="Proteomes" id="UP000740926">
    <property type="component" value="Unassembled WGS sequence"/>
</dbReference>
<name>A0A9P6XT05_9FUNG</name>
<accession>A0A9P6XT05</accession>
<protein>
    <submittedName>
        <fullName evidence="1">Uncharacterized protein</fullName>
    </submittedName>
</protein>
<comment type="caution">
    <text evidence="1">The sequence shown here is derived from an EMBL/GenBank/DDBJ whole genome shotgun (WGS) entry which is preliminary data.</text>
</comment>
<dbReference type="AlphaFoldDB" id="A0A9P6XT05"/>
<sequence>MRGTEGQVPVLLRAQRARYAVELFLVGDRPRRGGVADVAALGHAVAVHGVGQIDEGIGGFGRAPEQRDMRQEVALRAQRAVHRPVLGITQAATAGKTGASGLPSSMRCRS</sequence>
<keyword evidence="2" id="KW-1185">Reference proteome</keyword>
<evidence type="ECO:0000313" key="2">
    <source>
        <dbReference type="Proteomes" id="UP000740926"/>
    </source>
</evidence>
<proteinExistence type="predicted"/>
<reference evidence="1 2" key="1">
    <citation type="journal article" date="2020" name="Microb. Genom.">
        <title>Genetic diversity of clinical and environmental Mucorales isolates obtained from an investigation of mucormycosis cases among solid organ transplant recipients.</title>
        <authorList>
            <person name="Nguyen M.H."/>
            <person name="Kaul D."/>
            <person name="Muto C."/>
            <person name="Cheng S.J."/>
            <person name="Richter R.A."/>
            <person name="Bruno V.M."/>
            <person name="Liu G."/>
            <person name="Beyhan S."/>
            <person name="Sundermann A.J."/>
            <person name="Mounaud S."/>
            <person name="Pasculle A.W."/>
            <person name="Nierman W.C."/>
            <person name="Driscoll E."/>
            <person name="Cumbie R."/>
            <person name="Clancy C.J."/>
            <person name="Dupont C.L."/>
        </authorList>
    </citation>
    <scope>NUCLEOTIDE SEQUENCE [LARGE SCALE GENOMIC DNA]</scope>
    <source>
        <strain evidence="1 2">GL24</strain>
    </source>
</reference>
<evidence type="ECO:0000313" key="1">
    <source>
        <dbReference type="EMBL" id="KAG1531727.1"/>
    </source>
</evidence>
<dbReference type="EMBL" id="JAANIU010010568">
    <property type="protein sequence ID" value="KAG1531727.1"/>
    <property type="molecule type" value="Genomic_DNA"/>
</dbReference>
<gene>
    <name evidence="1" type="ORF">G6F50_016544</name>
</gene>
<organism evidence="1 2">
    <name type="scientific">Rhizopus delemar</name>
    <dbReference type="NCBI Taxonomy" id="936053"/>
    <lineage>
        <taxon>Eukaryota</taxon>
        <taxon>Fungi</taxon>
        <taxon>Fungi incertae sedis</taxon>
        <taxon>Mucoromycota</taxon>
        <taxon>Mucoromycotina</taxon>
        <taxon>Mucoromycetes</taxon>
        <taxon>Mucorales</taxon>
        <taxon>Mucorineae</taxon>
        <taxon>Rhizopodaceae</taxon>
        <taxon>Rhizopus</taxon>
    </lineage>
</organism>